<comment type="caution">
    <text evidence="3">The sequence shown here is derived from an EMBL/GenBank/DDBJ whole genome shotgun (WGS) entry which is preliminary data.</text>
</comment>
<evidence type="ECO:0000256" key="2">
    <source>
        <dbReference type="SAM" id="Phobius"/>
    </source>
</evidence>
<feature type="transmembrane region" description="Helical" evidence="2">
    <location>
        <begin position="98"/>
        <end position="120"/>
    </location>
</feature>
<proteinExistence type="predicted"/>
<dbReference type="Proteomes" id="UP001159363">
    <property type="component" value="Chromosome 2"/>
</dbReference>
<organism evidence="3 4">
    <name type="scientific">Dryococelus australis</name>
    <dbReference type="NCBI Taxonomy" id="614101"/>
    <lineage>
        <taxon>Eukaryota</taxon>
        <taxon>Metazoa</taxon>
        <taxon>Ecdysozoa</taxon>
        <taxon>Arthropoda</taxon>
        <taxon>Hexapoda</taxon>
        <taxon>Insecta</taxon>
        <taxon>Pterygota</taxon>
        <taxon>Neoptera</taxon>
        <taxon>Polyneoptera</taxon>
        <taxon>Phasmatodea</taxon>
        <taxon>Verophasmatodea</taxon>
        <taxon>Anareolatae</taxon>
        <taxon>Phasmatidae</taxon>
        <taxon>Eurycanthinae</taxon>
        <taxon>Dryococelus</taxon>
    </lineage>
</organism>
<evidence type="ECO:0000313" key="3">
    <source>
        <dbReference type="EMBL" id="KAJ8894513.1"/>
    </source>
</evidence>
<gene>
    <name evidence="3" type="ORF">PR048_007167</name>
</gene>
<feature type="region of interest" description="Disordered" evidence="1">
    <location>
        <begin position="1"/>
        <end position="32"/>
    </location>
</feature>
<keyword evidence="2" id="KW-0812">Transmembrane</keyword>
<feature type="compositionally biased region" description="Basic and acidic residues" evidence="1">
    <location>
        <begin position="172"/>
        <end position="182"/>
    </location>
</feature>
<dbReference type="EMBL" id="JARBHB010000002">
    <property type="protein sequence ID" value="KAJ8894513.1"/>
    <property type="molecule type" value="Genomic_DNA"/>
</dbReference>
<keyword evidence="4" id="KW-1185">Reference proteome</keyword>
<evidence type="ECO:0000256" key="1">
    <source>
        <dbReference type="SAM" id="MobiDB-lite"/>
    </source>
</evidence>
<feature type="region of interest" description="Disordered" evidence="1">
    <location>
        <begin position="158"/>
        <end position="190"/>
    </location>
</feature>
<sequence length="262" mass="30036">MKKRRHGNKSPVPSTQDPKTSQHVDDQLSDDDTNQGFGNWLKSEEGFEYMRLFVIVNSILVIFTMSWSHMSEVFSAIHPRLIIQKCHLRTRVFCKLTMFPLVAGLFRVVFMSGAILWYTVSVWKSMDSYYKDEFKKLIVKYDDKDKLMKFDTENKLHDSKPTIRGESGVDNSKAHVTSEKDSSSSGTIQNNVRPTFAKHELNDVNQGLTTHVAEIPGTHTTCSATENDPNENIWWSKETDEELCTYLTDIEDTQQTCKNPSP</sequence>
<keyword evidence="2" id="KW-1133">Transmembrane helix</keyword>
<accession>A0ABQ9ICV6</accession>
<protein>
    <submittedName>
        <fullName evidence="3">Uncharacterized protein</fullName>
    </submittedName>
</protein>
<reference evidence="3 4" key="1">
    <citation type="submission" date="2023-02" db="EMBL/GenBank/DDBJ databases">
        <title>LHISI_Scaffold_Assembly.</title>
        <authorList>
            <person name="Stuart O.P."/>
            <person name="Cleave R."/>
            <person name="Magrath M.J.L."/>
            <person name="Mikheyev A.S."/>
        </authorList>
    </citation>
    <scope>NUCLEOTIDE SEQUENCE [LARGE SCALE GENOMIC DNA]</scope>
    <source>
        <strain evidence="3">Daus_M_001</strain>
        <tissue evidence="3">Leg muscle</tissue>
    </source>
</reference>
<feature type="transmembrane region" description="Helical" evidence="2">
    <location>
        <begin position="49"/>
        <end position="70"/>
    </location>
</feature>
<evidence type="ECO:0000313" key="4">
    <source>
        <dbReference type="Proteomes" id="UP001159363"/>
    </source>
</evidence>
<keyword evidence="2" id="KW-0472">Membrane</keyword>
<name>A0ABQ9ICV6_9NEOP</name>